<evidence type="ECO:0000256" key="1">
    <source>
        <dbReference type="SAM" id="MobiDB-lite"/>
    </source>
</evidence>
<evidence type="ECO:0000256" key="2">
    <source>
        <dbReference type="SAM" id="SignalP"/>
    </source>
</evidence>
<feature type="region of interest" description="Disordered" evidence="1">
    <location>
        <begin position="1045"/>
        <end position="1071"/>
    </location>
</feature>
<feature type="compositionally biased region" description="Low complexity" evidence="1">
    <location>
        <begin position="1506"/>
        <end position="1518"/>
    </location>
</feature>
<dbReference type="OrthoDB" id="5831009at2759"/>
<evidence type="ECO:0000313" key="4">
    <source>
        <dbReference type="Proteomes" id="UP000031036"/>
    </source>
</evidence>
<feature type="compositionally biased region" description="Basic and acidic residues" evidence="1">
    <location>
        <begin position="1245"/>
        <end position="1255"/>
    </location>
</feature>
<feature type="compositionally biased region" description="Basic and acidic residues" evidence="1">
    <location>
        <begin position="731"/>
        <end position="744"/>
    </location>
</feature>
<protein>
    <submittedName>
        <fullName evidence="3">Melanoma-associated antigen E1</fullName>
    </submittedName>
</protein>
<feature type="signal peptide" evidence="2">
    <location>
        <begin position="1"/>
        <end position="19"/>
    </location>
</feature>
<feature type="compositionally biased region" description="Polar residues" evidence="1">
    <location>
        <begin position="862"/>
        <end position="892"/>
    </location>
</feature>
<proteinExistence type="predicted"/>
<feature type="region of interest" description="Disordered" evidence="1">
    <location>
        <begin position="861"/>
        <end position="896"/>
    </location>
</feature>
<accession>A0A0B2VQP4</accession>
<dbReference type="InterPro" id="IPR053118">
    <property type="entry name" value="HPI-Adhesin/Ser-rich"/>
</dbReference>
<dbReference type="Proteomes" id="UP000031036">
    <property type="component" value="Unassembled WGS sequence"/>
</dbReference>
<feature type="compositionally biased region" description="Basic and acidic residues" evidence="1">
    <location>
        <begin position="1045"/>
        <end position="1060"/>
    </location>
</feature>
<comment type="caution">
    <text evidence="3">The sequence shown here is derived from an EMBL/GenBank/DDBJ whole genome shotgun (WGS) entry which is preliminary data.</text>
</comment>
<name>A0A0B2VQP4_TOXCA</name>
<feature type="region of interest" description="Disordered" evidence="1">
    <location>
        <begin position="458"/>
        <end position="486"/>
    </location>
</feature>
<evidence type="ECO:0000313" key="3">
    <source>
        <dbReference type="EMBL" id="KHN85846.1"/>
    </source>
</evidence>
<dbReference type="STRING" id="6265.A0A0B2VQP4"/>
<feature type="compositionally biased region" description="Polar residues" evidence="1">
    <location>
        <begin position="993"/>
        <end position="1005"/>
    </location>
</feature>
<feature type="region of interest" description="Disordered" evidence="1">
    <location>
        <begin position="609"/>
        <end position="671"/>
    </location>
</feature>
<organism evidence="3 4">
    <name type="scientific">Toxocara canis</name>
    <name type="common">Canine roundworm</name>
    <dbReference type="NCBI Taxonomy" id="6265"/>
    <lineage>
        <taxon>Eukaryota</taxon>
        <taxon>Metazoa</taxon>
        <taxon>Ecdysozoa</taxon>
        <taxon>Nematoda</taxon>
        <taxon>Chromadorea</taxon>
        <taxon>Rhabditida</taxon>
        <taxon>Spirurina</taxon>
        <taxon>Ascaridomorpha</taxon>
        <taxon>Ascaridoidea</taxon>
        <taxon>Toxocaridae</taxon>
        <taxon>Toxocara</taxon>
    </lineage>
</organism>
<dbReference type="PANTHER" id="PTHR36144:SF6">
    <property type="entry name" value="S-ANTIGEN PROTEIN"/>
    <property type="match status" value="1"/>
</dbReference>
<keyword evidence="2" id="KW-0732">Signal</keyword>
<reference evidence="3 4" key="1">
    <citation type="submission" date="2014-11" db="EMBL/GenBank/DDBJ databases">
        <title>Genetic blueprint of the zoonotic pathogen Toxocara canis.</title>
        <authorList>
            <person name="Zhu X.-Q."/>
            <person name="Korhonen P.K."/>
            <person name="Cai H."/>
            <person name="Young N.D."/>
            <person name="Nejsum P."/>
            <person name="von Samson-Himmelstjerna G."/>
            <person name="Boag P.R."/>
            <person name="Tan P."/>
            <person name="Li Q."/>
            <person name="Min J."/>
            <person name="Yang Y."/>
            <person name="Wang X."/>
            <person name="Fang X."/>
            <person name="Hall R.S."/>
            <person name="Hofmann A."/>
            <person name="Sternberg P.W."/>
            <person name="Jex A.R."/>
            <person name="Gasser R.B."/>
        </authorList>
    </citation>
    <scope>NUCLEOTIDE SEQUENCE [LARGE SCALE GENOMIC DNA]</scope>
    <source>
        <strain evidence="3">PN_DK_2014</strain>
    </source>
</reference>
<feature type="compositionally biased region" description="Low complexity" evidence="1">
    <location>
        <begin position="465"/>
        <end position="477"/>
    </location>
</feature>
<gene>
    <name evidence="3" type="primary">MAGEE1</name>
    <name evidence="3" type="ORF">Tcan_10349</name>
</gene>
<feature type="region of interest" description="Disordered" evidence="1">
    <location>
        <begin position="985"/>
        <end position="1005"/>
    </location>
</feature>
<keyword evidence="4" id="KW-1185">Reference proteome</keyword>
<dbReference type="PANTHER" id="PTHR36144">
    <property type="entry name" value="S-ANTIGEN PROTEIN"/>
    <property type="match status" value="1"/>
</dbReference>
<feature type="compositionally biased region" description="Basic residues" evidence="1">
    <location>
        <begin position="179"/>
        <end position="190"/>
    </location>
</feature>
<feature type="compositionally biased region" description="Basic residues" evidence="1">
    <location>
        <begin position="1205"/>
        <end position="1220"/>
    </location>
</feature>
<feature type="region of interest" description="Disordered" evidence="1">
    <location>
        <begin position="695"/>
        <end position="744"/>
    </location>
</feature>
<feature type="region of interest" description="Disordered" evidence="1">
    <location>
        <begin position="167"/>
        <end position="201"/>
    </location>
</feature>
<sequence>MQCGYTFIVSLLFVVEWSSRIHPYQKLVYSPLMSGNRMSRKSSWEQSPLRKRFGSRKGLESQGIDDTFTASDYLVGSAIDNIEGMLKLVRENTENTVTNNSLAALSPDRDGSVEETPLSQNTISQLLKPGCASEEKMPINVAKWGIATAPLKSLSTSGVNEFKTNARHRKLSQKTGGKPIHRHHQRKQHPKPFSNLTGGPIRVETSRSMSRRNNDNIIIADRIELFGCGERSKNAIMQKLRPTVRIRKLKGDEKLRPSCNQSVSVSDNYVLIERISILKQLPNKFGKMRRFEERRSFHCPQRTRDNRRSVGRAVQSENALDKSTVFNLYGPLNVISNQEVIAASNCEYTVRETIELRTDGSTQQPERELIPFKGEVKQPNGKDAILSSCKYDERIHIGQNVILIKRDITIPPSHYTTVEQLSFTDSRTYSTDTAISSMSTTSDGLHSPLPRLSECTTARSPADFTSKSPTLKLKSSKANSPADVTAKSPTYATAKSSRSFGCFSPISPIPRKTKKQCSHQDAISKEDEPPIKLFDAIEKTEKGITAMESVRDYALLPPSSRLNSSLKPTNKRIPPISSFRAKPTRSRTLFVESPLNVAATTPPSATVCSIPPENQTDPYVRSTPKTPPLDRSFRLEVMTPERSPPRLRRNAQKMISRPSEDVQTAHSPGTNTCRELAIKDKQQMTFTLLKHFSDARKHKDEHSGASLLSKPEKSEQLATPSGPESVARGQSSKDRSKDIKELSRKKVKDYKKSFKEGAQIKNEQKLFNKNVSLHKSVHNPRVISQQISTQHVEKRNGSSCSTTIPLSVEVTKNINATPEESQEVRTTEFTLPHNKRCMEETVLALEQAQQLRNVLDKELKTNQRTGKQGSQENQTNLNGTSSEAVHDNSTTSSKEEVKTATLLIPLLHTAREATKTNETLLKRAREVSESAGQLINWSKAKSLSLLMKNEWAKKAREISQIYGKSISNMTQRMMLKTKHEDKLLGTAREPTSENDSNRSFSTRPRNETLLRTTQKQCRINGSEGSKTKRKQGTSVATMRKYIDSNEEQLKTGRKMRDEQSRGGNTKRKSRLTGEMMKGKEQLSMTCQDKSDRELERQPQLMKQKTIADEIQLNTAREKNERKRKRHAQHAAAVDEQLQQEAGENVRLSVTRSNSAGVECGASRTRYSKNASGRENFGGMKPDTHVRKANEALSGVQESPSSGPKKYNKYGNRKQKKHRPGSTKASDKTLCVNMARSPSPRRKKKLDALKPYERKAPFVTSPGRRYSTHDGILVGKSQDEDMRTARSPAMEQRPEEGVRTAHSPTMGEGPEEGVRTARSPAICQGPEEGVRTAHSPTMGEGPEEGVRTAHSPTMGEGPEEGVRTAHSPTIGEGPEEGVRTAHSPTIGEGPEEGVRTAHSPTMGGTEEGVRTARSATVGQGPEEGVRTARSATAGQGPEEGVRTAHSPTMREGPEEGARTARSATAGQGPQEGVRTARSATVGQGPEEGVRTARSPNSSKQRVPQPIKLSKSKSSQTSRSNPQISNAREKALLRRARSLSSRTSTFLTALNSSGTNEENIKNRNEIVIETIDSDNIKVTLNINIKIKRSDGQTADMAHDLTTNRVLVGGREVYSKDKHS</sequence>
<feature type="chain" id="PRO_5002095553" evidence="2">
    <location>
        <begin position="20"/>
        <end position="1617"/>
    </location>
</feature>
<feature type="region of interest" description="Disordered" evidence="1">
    <location>
        <begin position="1162"/>
        <end position="1527"/>
    </location>
</feature>
<feature type="region of interest" description="Disordered" evidence="1">
    <location>
        <begin position="1018"/>
        <end position="1037"/>
    </location>
</feature>
<feature type="compositionally biased region" description="Polar residues" evidence="1">
    <location>
        <begin position="661"/>
        <end position="671"/>
    </location>
</feature>
<dbReference type="EMBL" id="JPKZ01000726">
    <property type="protein sequence ID" value="KHN85846.1"/>
    <property type="molecule type" value="Genomic_DNA"/>
</dbReference>